<gene>
    <name evidence="3" type="ORF">GPM918_LOCUS1509</name>
    <name evidence="4" type="ORF">OVA965_LOCUS15182</name>
    <name evidence="5" type="ORF">SRO942_LOCUS1509</name>
    <name evidence="6" type="ORF">TMI583_LOCUS15189</name>
</gene>
<dbReference type="EMBL" id="CAJNOQ010000140">
    <property type="protein sequence ID" value="CAF0763249.1"/>
    <property type="molecule type" value="Genomic_DNA"/>
</dbReference>
<dbReference type="AlphaFoldDB" id="A0A813Q7K0"/>
<feature type="transmembrane region" description="Helical" evidence="2">
    <location>
        <begin position="343"/>
        <end position="364"/>
    </location>
</feature>
<sequence>MWKTKFDVNGTHTSSSSFSYRNLPILRHHSLANSNKINTNRIEHKRVSTKTRLDSHNQFQCNIRDPSVILKTRLTEQNTNAHHPLGILEKCVESEEERRPSSPRSYSLVTDESHIYPHQLIKRLLRIDKDEHQRQQQTSTSSEIITSSTQSFDSEQKHDDCSSSSKNNTSYIFTTPSSSSLSNKIESLNTNYNHKRQNENTGFVNDKYVADILLHNQQSIDHSKIFRNLIEYFEKKKGISIQKKILKAKRTIKRNYPNVQLEINSTTTKSSTINNNDIYHRIKRMKKFHKQLPTIMLTENVFSNEKPNSSQSAENDIITSIVQEYDNHHKHETKVVIQRKLSIFWFLFIIIISALFVYHTPYLIEQMSTNQVLLSISMSSNHYLTFIERYITKFQEIFREPSSKIDTTKTSQSKSYLYRYGQFIQKIVFKSFDIIFKYIGIIFFLIEKYECPQKLAYFITATYENIVKLTMKLNR</sequence>
<protein>
    <submittedName>
        <fullName evidence="3">Uncharacterized protein</fullName>
    </submittedName>
</protein>
<evidence type="ECO:0000313" key="4">
    <source>
        <dbReference type="EMBL" id="CAF1013916.1"/>
    </source>
</evidence>
<dbReference type="Proteomes" id="UP000663829">
    <property type="component" value="Unassembled WGS sequence"/>
</dbReference>
<feature type="region of interest" description="Disordered" evidence="1">
    <location>
        <begin position="92"/>
        <end position="111"/>
    </location>
</feature>
<name>A0A813Q7K0_9BILA</name>
<dbReference type="EMBL" id="CAJNOK010006769">
    <property type="protein sequence ID" value="CAF1013916.1"/>
    <property type="molecule type" value="Genomic_DNA"/>
</dbReference>
<keyword evidence="7" id="KW-1185">Reference proteome</keyword>
<keyword evidence="2" id="KW-1133">Transmembrane helix</keyword>
<comment type="caution">
    <text evidence="3">The sequence shown here is derived from an EMBL/GenBank/DDBJ whole genome shotgun (WGS) entry which is preliminary data.</text>
</comment>
<organism evidence="3 7">
    <name type="scientific">Didymodactylos carnosus</name>
    <dbReference type="NCBI Taxonomy" id="1234261"/>
    <lineage>
        <taxon>Eukaryota</taxon>
        <taxon>Metazoa</taxon>
        <taxon>Spiralia</taxon>
        <taxon>Gnathifera</taxon>
        <taxon>Rotifera</taxon>
        <taxon>Eurotatoria</taxon>
        <taxon>Bdelloidea</taxon>
        <taxon>Philodinida</taxon>
        <taxon>Philodinidae</taxon>
        <taxon>Didymodactylos</taxon>
    </lineage>
</organism>
<feature type="compositionally biased region" description="Low complexity" evidence="1">
    <location>
        <begin position="135"/>
        <end position="151"/>
    </location>
</feature>
<evidence type="ECO:0000313" key="7">
    <source>
        <dbReference type="Proteomes" id="UP000663829"/>
    </source>
</evidence>
<accession>A0A813Q7K0</accession>
<proteinExistence type="predicted"/>
<keyword evidence="2" id="KW-0812">Transmembrane</keyword>
<evidence type="ECO:0000313" key="3">
    <source>
        <dbReference type="EMBL" id="CAF0763249.1"/>
    </source>
</evidence>
<dbReference type="EMBL" id="CAJOBA010006779">
    <property type="protein sequence ID" value="CAF3782891.1"/>
    <property type="molecule type" value="Genomic_DNA"/>
</dbReference>
<evidence type="ECO:0000256" key="2">
    <source>
        <dbReference type="SAM" id="Phobius"/>
    </source>
</evidence>
<feature type="transmembrane region" description="Helical" evidence="2">
    <location>
        <begin position="427"/>
        <end position="446"/>
    </location>
</feature>
<dbReference type="EMBL" id="CAJOBC010000140">
    <property type="protein sequence ID" value="CAF3544372.1"/>
    <property type="molecule type" value="Genomic_DNA"/>
</dbReference>
<dbReference type="Proteomes" id="UP000681722">
    <property type="component" value="Unassembled WGS sequence"/>
</dbReference>
<keyword evidence="2" id="KW-0472">Membrane</keyword>
<dbReference type="Proteomes" id="UP000677228">
    <property type="component" value="Unassembled WGS sequence"/>
</dbReference>
<reference evidence="3" key="1">
    <citation type="submission" date="2021-02" db="EMBL/GenBank/DDBJ databases">
        <authorList>
            <person name="Nowell W R."/>
        </authorList>
    </citation>
    <scope>NUCLEOTIDE SEQUENCE</scope>
</reference>
<feature type="region of interest" description="Disordered" evidence="1">
    <location>
        <begin position="130"/>
        <end position="169"/>
    </location>
</feature>
<evidence type="ECO:0000313" key="6">
    <source>
        <dbReference type="EMBL" id="CAF3782891.1"/>
    </source>
</evidence>
<evidence type="ECO:0000256" key="1">
    <source>
        <dbReference type="SAM" id="MobiDB-lite"/>
    </source>
</evidence>
<dbReference type="Proteomes" id="UP000682733">
    <property type="component" value="Unassembled WGS sequence"/>
</dbReference>
<evidence type="ECO:0000313" key="5">
    <source>
        <dbReference type="EMBL" id="CAF3544372.1"/>
    </source>
</evidence>